<dbReference type="OrthoDB" id="6604273at2759"/>
<dbReference type="EMBL" id="GGMS01011856">
    <property type="protein sequence ID" value="MBY81059.1"/>
    <property type="molecule type" value="Transcribed_RNA"/>
</dbReference>
<dbReference type="GO" id="GO:0006260">
    <property type="term" value="P:DNA replication"/>
    <property type="evidence" value="ECO:0007669"/>
    <property type="project" value="TreeGrafter"/>
</dbReference>
<accession>A0A2S2QTF6</accession>
<dbReference type="GO" id="GO:0005657">
    <property type="term" value="C:replication fork"/>
    <property type="evidence" value="ECO:0007669"/>
    <property type="project" value="TreeGrafter"/>
</dbReference>
<reference evidence="1" key="1">
    <citation type="submission" date="2018-04" db="EMBL/GenBank/DDBJ databases">
        <title>Transcriptome assembly of Sipha flava.</title>
        <authorList>
            <person name="Scully E.D."/>
            <person name="Geib S.M."/>
            <person name="Palmer N.A."/>
            <person name="Koch K."/>
            <person name="Bradshaw J."/>
            <person name="Heng-Moss T."/>
            <person name="Sarath G."/>
        </authorList>
    </citation>
    <scope>NUCLEOTIDE SEQUENCE</scope>
</reference>
<proteinExistence type="predicted"/>
<gene>
    <name evidence="1" type="ORF">g.22832</name>
</gene>
<dbReference type="AlphaFoldDB" id="A0A2S2QTF6"/>
<protein>
    <recommendedName>
        <fullName evidence="2">ATP-dependent DNA helicase</fullName>
    </recommendedName>
</protein>
<dbReference type="SUPFAM" id="SSF52540">
    <property type="entry name" value="P-loop containing nucleoside triphosphate hydrolases"/>
    <property type="match status" value="1"/>
</dbReference>
<organism evidence="1">
    <name type="scientific">Sipha flava</name>
    <name type="common">yellow sugarcane aphid</name>
    <dbReference type="NCBI Taxonomy" id="143950"/>
    <lineage>
        <taxon>Eukaryota</taxon>
        <taxon>Metazoa</taxon>
        <taxon>Ecdysozoa</taxon>
        <taxon>Arthropoda</taxon>
        <taxon>Hexapoda</taxon>
        <taxon>Insecta</taxon>
        <taxon>Pterygota</taxon>
        <taxon>Neoptera</taxon>
        <taxon>Paraneoptera</taxon>
        <taxon>Hemiptera</taxon>
        <taxon>Sternorrhyncha</taxon>
        <taxon>Aphidomorpha</taxon>
        <taxon>Aphidoidea</taxon>
        <taxon>Aphididae</taxon>
        <taxon>Sipha</taxon>
    </lineage>
</organism>
<name>A0A2S2QTF6_9HEMI</name>
<evidence type="ECO:0008006" key="2">
    <source>
        <dbReference type="Google" id="ProtNLM"/>
    </source>
</evidence>
<dbReference type="PANTHER" id="PTHR23274:SF51">
    <property type="entry name" value="OS03G0423850 PROTEIN"/>
    <property type="match status" value="1"/>
</dbReference>
<dbReference type="PANTHER" id="PTHR23274">
    <property type="entry name" value="DNA HELICASE-RELATED"/>
    <property type="match status" value="1"/>
</dbReference>
<dbReference type="InterPro" id="IPR027417">
    <property type="entry name" value="P-loop_NTPase"/>
</dbReference>
<evidence type="ECO:0000313" key="1">
    <source>
        <dbReference type="EMBL" id="MBY81059.1"/>
    </source>
</evidence>
<sequence length="139" mass="16417">MLPHNLQLKVRYPIILLRNFNPPQLYNDTQLIVKKLMKKCCRSHHFEWQVLGENIFLLRIPIIPTDVPIEFKRFQFPISLAFTIRINKFQGQTMSVCVIYLSKPCFVHRILYVAYSWMSKPSSLFVLAVDSEHLIVPQD</sequence>